<feature type="signal peptide" evidence="2">
    <location>
        <begin position="1"/>
        <end position="26"/>
    </location>
</feature>
<dbReference type="GO" id="GO:0005739">
    <property type="term" value="C:mitochondrion"/>
    <property type="evidence" value="ECO:0007669"/>
    <property type="project" value="InterPro"/>
</dbReference>
<evidence type="ECO:0000256" key="1">
    <source>
        <dbReference type="SAM" id="Phobius"/>
    </source>
</evidence>
<dbReference type="InterPro" id="IPR033367">
    <property type="entry name" value="BRI3BP"/>
</dbReference>
<feature type="chain" id="PRO_5019175862" description="BRI3-binding protein" evidence="2">
    <location>
        <begin position="27"/>
        <end position="248"/>
    </location>
</feature>
<organism evidence="3 4">
    <name type="scientific">Chiloscyllium punctatum</name>
    <name type="common">Brownbanded bambooshark</name>
    <name type="synonym">Hemiscyllium punctatum</name>
    <dbReference type="NCBI Taxonomy" id="137246"/>
    <lineage>
        <taxon>Eukaryota</taxon>
        <taxon>Metazoa</taxon>
        <taxon>Chordata</taxon>
        <taxon>Craniata</taxon>
        <taxon>Vertebrata</taxon>
        <taxon>Chondrichthyes</taxon>
        <taxon>Elasmobranchii</taxon>
        <taxon>Galeomorphii</taxon>
        <taxon>Galeoidea</taxon>
        <taxon>Orectolobiformes</taxon>
        <taxon>Hemiscylliidae</taxon>
        <taxon>Chiloscyllium</taxon>
    </lineage>
</organism>
<dbReference type="AlphaFoldDB" id="A0A401S0R8"/>
<keyword evidence="4" id="KW-1185">Reference proteome</keyword>
<keyword evidence="1" id="KW-0472">Membrane</keyword>
<proteinExistence type="predicted"/>
<reference evidence="3 4" key="1">
    <citation type="journal article" date="2018" name="Nat. Ecol. Evol.">
        <title>Shark genomes provide insights into elasmobranch evolution and the origin of vertebrates.</title>
        <authorList>
            <person name="Hara Y"/>
            <person name="Yamaguchi K"/>
            <person name="Onimaru K"/>
            <person name="Kadota M"/>
            <person name="Koyanagi M"/>
            <person name="Keeley SD"/>
            <person name="Tatsumi K"/>
            <person name="Tanaka K"/>
            <person name="Motone F"/>
            <person name="Kageyama Y"/>
            <person name="Nozu R"/>
            <person name="Adachi N"/>
            <person name="Nishimura O"/>
            <person name="Nakagawa R"/>
            <person name="Tanegashima C"/>
            <person name="Kiyatake I"/>
            <person name="Matsumoto R"/>
            <person name="Murakumo K"/>
            <person name="Nishida K"/>
            <person name="Terakita A"/>
            <person name="Kuratani S"/>
            <person name="Sato K"/>
            <person name="Hyodo S Kuraku.S."/>
        </authorList>
    </citation>
    <scope>NUCLEOTIDE SEQUENCE [LARGE SCALE GENOMIC DNA]</scope>
</reference>
<dbReference type="OrthoDB" id="9889463at2759"/>
<feature type="transmembrane region" description="Helical" evidence="1">
    <location>
        <begin position="153"/>
        <end position="170"/>
    </location>
</feature>
<feature type="transmembrane region" description="Helical" evidence="1">
    <location>
        <begin position="121"/>
        <end position="146"/>
    </location>
</feature>
<dbReference type="Proteomes" id="UP000287033">
    <property type="component" value="Unassembled WGS sequence"/>
</dbReference>
<accession>A0A401S0R8</accession>
<evidence type="ECO:0008006" key="5">
    <source>
        <dbReference type="Google" id="ProtNLM"/>
    </source>
</evidence>
<feature type="transmembrane region" description="Helical" evidence="1">
    <location>
        <begin position="182"/>
        <end position="201"/>
    </location>
</feature>
<keyword evidence="1" id="KW-0812">Transmembrane</keyword>
<dbReference type="STRING" id="137246.A0A401S0R8"/>
<name>A0A401S0R8_CHIPU</name>
<dbReference type="PANTHER" id="PTHR31253">
    <property type="entry name" value="BRI3-BINDING PROTEIN"/>
    <property type="match status" value="1"/>
</dbReference>
<sequence>MAALCGRTVMAMAAVLLAASFVSVDAVKSRRQAGNEKQNNFFRRLASGVSRNLAAVFGEENVQAVQKFFSRITEQFVFGMDVLLQTIWKIWMDLLDILGIDGSNVSQYLNPTTAVTHPTQVLLLVVAVLVAYWFLSMFIGLIFYTLRITCGGCFWIARIVFFALACLYILQKSEGDPEGAVLPLCFVVLTYIMTGPVGFYWRRNTSHVEEKLEHLDGQIRLVNIRLNRVLEKLDQNAVLLHYLTNLHK</sequence>
<evidence type="ECO:0000256" key="2">
    <source>
        <dbReference type="SAM" id="SignalP"/>
    </source>
</evidence>
<comment type="caution">
    <text evidence="3">The sequence shown here is derived from an EMBL/GenBank/DDBJ whole genome shotgun (WGS) entry which is preliminary data.</text>
</comment>
<dbReference type="EMBL" id="BEZZ01000045">
    <property type="protein sequence ID" value="GCC23993.1"/>
    <property type="molecule type" value="Genomic_DNA"/>
</dbReference>
<dbReference type="Pfam" id="PF14965">
    <property type="entry name" value="BRI3BP"/>
    <property type="match status" value="1"/>
</dbReference>
<protein>
    <recommendedName>
        <fullName evidence="5">BRI3-binding protein</fullName>
    </recommendedName>
</protein>
<dbReference type="OMA" id="LMDTFWR"/>
<evidence type="ECO:0000313" key="3">
    <source>
        <dbReference type="EMBL" id="GCC23993.1"/>
    </source>
</evidence>
<dbReference type="PANTHER" id="PTHR31253:SF0">
    <property type="entry name" value="BRI3-BINDING PROTEIN"/>
    <property type="match status" value="1"/>
</dbReference>
<gene>
    <name evidence="3" type="ORF">chiPu_0002391</name>
</gene>
<keyword evidence="1" id="KW-1133">Transmembrane helix</keyword>
<evidence type="ECO:0000313" key="4">
    <source>
        <dbReference type="Proteomes" id="UP000287033"/>
    </source>
</evidence>
<keyword evidence="2" id="KW-0732">Signal</keyword>